<evidence type="ECO:0000313" key="2">
    <source>
        <dbReference type="EMBL" id="CAF9917462.1"/>
    </source>
</evidence>
<evidence type="ECO:0000256" key="1">
    <source>
        <dbReference type="SAM" id="MobiDB-lite"/>
    </source>
</evidence>
<dbReference type="OrthoDB" id="5298714at2759"/>
<gene>
    <name evidence="2" type="ORF">ALECFALPRED_000231</name>
</gene>
<proteinExistence type="predicted"/>
<reference evidence="2" key="1">
    <citation type="submission" date="2021-03" db="EMBL/GenBank/DDBJ databases">
        <authorList>
            <person name="Tagirdzhanova G."/>
        </authorList>
    </citation>
    <scope>NUCLEOTIDE SEQUENCE</scope>
</reference>
<sequence>MQVSYLAFLVAYIFVTYSNVCFANPLFTTKAVARSTTASNPSLTDLSDPPEPVCTEPDALSTSSNDLGTFSGDCLAAANTFFNAPLISRVPWHWKRVPQGQSPPPGYMFLPYAAAPRGCRIQVDVLADPDAEDQFALVQIADDFRRLFTKCVRPNPRALTAGFVPVGPRRVLKLSISPTPMSGYVEEGNLVLNGTRLLNLTSQR</sequence>
<comment type="caution">
    <text evidence="2">The sequence shown here is derived from an EMBL/GenBank/DDBJ whole genome shotgun (WGS) entry which is preliminary data.</text>
</comment>
<organism evidence="2 3">
    <name type="scientific">Alectoria fallacina</name>
    <dbReference type="NCBI Taxonomy" id="1903189"/>
    <lineage>
        <taxon>Eukaryota</taxon>
        <taxon>Fungi</taxon>
        <taxon>Dikarya</taxon>
        <taxon>Ascomycota</taxon>
        <taxon>Pezizomycotina</taxon>
        <taxon>Lecanoromycetes</taxon>
        <taxon>OSLEUM clade</taxon>
        <taxon>Lecanoromycetidae</taxon>
        <taxon>Lecanorales</taxon>
        <taxon>Lecanorineae</taxon>
        <taxon>Parmeliaceae</taxon>
        <taxon>Alectoria</taxon>
    </lineage>
</organism>
<accession>A0A8H3F7I0</accession>
<evidence type="ECO:0000313" key="3">
    <source>
        <dbReference type="Proteomes" id="UP000664203"/>
    </source>
</evidence>
<dbReference type="AlphaFoldDB" id="A0A8H3F7I0"/>
<keyword evidence="3" id="KW-1185">Reference proteome</keyword>
<dbReference type="EMBL" id="CAJPDR010000100">
    <property type="protein sequence ID" value="CAF9917462.1"/>
    <property type="molecule type" value="Genomic_DNA"/>
</dbReference>
<protein>
    <submittedName>
        <fullName evidence="2">Uncharacterized protein</fullName>
    </submittedName>
</protein>
<dbReference type="Proteomes" id="UP000664203">
    <property type="component" value="Unassembled WGS sequence"/>
</dbReference>
<name>A0A8H3F7I0_9LECA</name>
<feature type="region of interest" description="Disordered" evidence="1">
    <location>
        <begin position="39"/>
        <end position="58"/>
    </location>
</feature>